<protein>
    <submittedName>
        <fullName evidence="1">Uncharacterized protein</fullName>
    </submittedName>
</protein>
<sequence length="75" mass="8842">MINSIVVVKSCRFTSKELIGQIGVVISNSKEEWWNVQFRRGYEQNGVEEILMKIHQDDFEVIGTLNFKYIHEGYF</sequence>
<dbReference type="AlphaFoldDB" id="A0A9X8RDH5"/>
<organism evidence="1 2">
    <name type="scientific">Peribacillus simplex</name>
    <dbReference type="NCBI Taxonomy" id="1478"/>
    <lineage>
        <taxon>Bacteria</taxon>
        <taxon>Bacillati</taxon>
        <taxon>Bacillota</taxon>
        <taxon>Bacilli</taxon>
        <taxon>Bacillales</taxon>
        <taxon>Bacillaceae</taxon>
        <taxon>Peribacillus</taxon>
    </lineage>
</organism>
<evidence type="ECO:0000313" key="2">
    <source>
        <dbReference type="Proteomes" id="UP000185829"/>
    </source>
</evidence>
<dbReference type="Proteomes" id="UP000185829">
    <property type="component" value="Unassembled WGS sequence"/>
</dbReference>
<name>A0A9X8RDH5_9BACI</name>
<reference evidence="1 2" key="1">
    <citation type="submission" date="2017-01" db="EMBL/GenBank/DDBJ databases">
        <authorList>
            <person name="Varghese N."/>
            <person name="Submissions S."/>
        </authorList>
    </citation>
    <scope>NUCLEOTIDE SEQUENCE [LARGE SCALE GENOMIC DNA]</scope>
    <source>
        <strain evidence="1 2">RUG2-6</strain>
    </source>
</reference>
<accession>A0A9X8RDH5</accession>
<dbReference type="RefSeq" id="WP_076371552.1">
    <property type="nucleotide sequence ID" value="NZ_CP126106.1"/>
</dbReference>
<proteinExistence type="predicted"/>
<dbReference type="EMBL" id="FTMX01000008">
    <property type="protein sequence ID" value="SIR99926.1"/>
    <property type="molecule type" value="Genomic_DNA"/>
</dbReference>
<evidence type="ECO:0000313" key="1">
    <source>
        <dbReference type="EMBL" id="SIR99926.1"/>
    </source>
</evidence>
<gene>
    <name evidence="1" type="ORF">SAMN05878482_108203</name>
</gene>
<comment type="caution">
    <text evidence="1">The sequence shown here is derived from an EMBL/GenBank/DDBJ whole genome shotgun (WGS) entry which is preliminary data.</text>
</comment>